<evidence type="ECO:0000256" key="11">
    <source>
        <dbReference type="ARBA" id="ARBA00033245"/>
    </source>
</evidence>
<evidence type="ECO:0000259" key="14">
    <source>
        <dbReference type="Pfam" id="PF02096"/>
    </source>
</evidence>
<comment type="subunit">
    <text evidence="13">Interacts with the Sec translocase complex via SecD. Specifically interacts with transmembrane segments of nascent integral membrane proteins during membrane integration.</text>
</comment>
<evidence type="ECO:0000313" key="16">
    <source>
        <dbReference type="EMBL" id="MDT0554634.1"/>
    </source>
</evidence>
<keyword evidence="10 13" id="KW-0143">Chaperone</keyword>
<feature type="domain" description="Membrane insertase YidC/Oxa/ALB C-terminal" evidence="14">
    <location>
        <begin position="387"/>
        <end position="585"/>
    </location>
</feature>
<comment type="subcellular location">
    <subcellularLocation>
        <location evidence="1">Cell inner membrane</location>
        <topology evidence="1">Multi-pass membrane protein</topology>
    </subcellularLocation>
    <subcellularLocation>
        <location evidence="13">Cell membrane</location>
        <topology evidence="13">Multi-pass membrane protein</topology>
    </subcellularLocation>
</comment>
<dbReference type="NCBIfam" id="TIGR03593">
    <property type="entry name" value="yidC_nterm"/>
    <property type="match status" value="1"/>
</dbReference>
<evidence type="ECO:0000256" key="5">
    <source>
        <dbReference type="ARBA" id="ARBA00022475"/>
    </source>
</evidence>
<feature type="transmembrane region" description="Helical" evidence="13">
    <location>
        <begin position="568"/>
        <end position="587"/>
    </location>
</feature>
<comment type="similarity">
    <text evidence="2 13">Belongs to the OXA1/ALB3/YidC family. Type 1 subfamily.</text>
</comment>
<comment type="caution">
    <text evidence="16">The sequence shown here is derived from an EMBL/GenBank/DDBJ whole genome shotgun (WGS) entry which is preliminary data.</text>
</comment>
<gene>
    <name evidence="13 16" type="primary">yidC</name>
    <name evidence="16" type="ORF">RM538_01360</name>
</gene>
<dbReference type="InterPro" id="IPR001708">
    <property type="entry name" value="YidC/ALB3/OXA1/COX18"/>
</dbReference>
<dbReference type="CDD" id="cd19961">
    <property type="entry name" value="EcYidC-like_peri"/>
    <property type="match status" value="1"/>
</dbReference>
<evidence type="ECO:0000256" key="3">
    <source>
        <dbReference type="ARBA" id="ARBA00015325"/>
    </source>
</evidence>
<protein>
    <recommendedName>
        <fullName evidence="3 13">Membrane protein insertase YidC</fullName>
    </recommendedName>
    <alternativeName>
        <fullName evidence="12 13">Foldase YidC</fullName>
    </alternativeName>
    <alternativeName>
        <fullName evidence="11 13">Membrane integrase YidC</fullName>
    </alternativeName>
    <alternativeName>
        <fullName evidence="13">Membrane protein YidC</fullName>
    </alternativeName>
</protein>
<keyword evidence="9 13" id="KW-0472">Membrane</keyword>
<evidence type="ECO:0000256" key="6">
    <source>
        <dbReference type="ARBA" id="ARBA00022692"/>
    </source>
</evidence>
<keyword evidence="7 13" id="KW-0653">Protein transport</keyword>
<feature type="transmembrane region" description="Helical" evidence="13">
    <location>
        <begin position="458"/>
        <end position="476"/>
    </location>
</feature>
<evidence type="ECO:0000256" key="7">
    <source>
        <dbReference type="ARBA" id="ARBA00022927"/>
    </source>
</evidence>
<feature type="transmembrane region" description="Helical" evidence="13">
    <location>
        <begin position="508"/>
        <end position="525"/>
    </location>
</feature>
<dbReference type="InterPro" id="IPR028055">
    <property type="entry name" value="YidC/Oxa/ALB_C"/>
</dbReference>
<feature type="transmembrane region" description="Helical" evidence="13">
    <location>
        <begin position="383"/>
        <end position="401"/>
    </location>
</feature>
<keyword evidence="5 13" id="KW-1003">Cell membrane</keyword>
<proteinExistence type="inferred from homology"/>
<dbReference type="InterPro" id="IPR028053">
    <property type="entry name" value="Membr_insert_YidC_N"/>
</dbReference>
<dbReference type="Proteomes" id="UP001254488">
    <property type="component" value="Unassembled WGS sequence"/>
</dbReference>
<keyword evidence="4 13" id="KW-0813">Transport</keyword>
<evidence type="ECO:0000256" key="2">
    <source>
        <dbReference type="ARBA" id="ARBA00010527"/>
    </source>
</evidence>
<dbReference type="Gene3D" id="2.70.98.90">
    <property type="match status" value="1"/>
</dbReference>
<dbReference type="InterPro" id="IPR019998">
    <property type="entry name" value="Membr_insert_YidC"/>
</dbReference>
<feature type="transmembrane region" description="Helical" evidence="13">
    <location>
        <begin position="545"/>
        <end position="562"/>
    </location>
</feature>
<dbReference type="InterPro" id="IPR038221">
    <property type="entry name" value="YidC_periplasmic_sf"/>
</dbReference>
<dbReference type="NCBIfam" id="NF002359">
    <property type="entry name" value="PRK01318.2-6"/>
    <property type="match status" value="1"/>
</dbReference>
<reference evidence="16 17" key="1">
    <citation type="submission" date="2023-09" db="EMBL/GenBank/DDBJ databases">
        <authorList>
            <person name="Rey-Velasco X."/>
        </authorList>
    </citation>
    <scope>NUCLEOTIDE SEQUENCE [LARGE SCALE GENOMIC DNA]</scope>
    <source>
        <strain evidence="16 17">W242</strain>
    </source>
</reference>
<dbReference type="PANTHER" id="PTHR12428">
    <property type="entry name" value="OXA1"/>
    <property type="match status" value="1"/>
</dbReference>
<keyword evidence="6 13" id="KW-0812">Transmembrane</keyword>
<evidence type="ECO:0000313" key="17">
    <source>
        <dbReference type="Proteomes" id="UP001254488"/>
    </source>
</evidence>
<dbReference type="Pfam" id="PF14849">
    <property type="entry name" value="YidC_periplas"/>
    <property type="match status" value="1"/>
</dbReference>
<dbReference type="NCBIfam" id="NF002356">
    <property type="entry name" value="PRK01318.2-3"/>
    <property type="match status" value="1"/>
</dbReference>
<feature type="transmembrane region" description="Helical" evidence="13">
    <location>
        <begin position="6"/>
        <end position="26"/>
    </location>
</feature>
<dbReference type="HAMAP" id="MF_01810">
    <property type="entry name" value="YidC_type1"/>
    <property type="match status" value="1"/>
</dbReference>
<dbReference type="PRINTS" id="PR00701">
    <property type="entry name" value="60KDINNERMP"/>
</dbReference>
<dbReference type="RefSeq" id="WP_311331595.1">
    <property type="nucleotide sequence ID" value="NZ_JAVRHZ010000001.1"/>
</dbReference>
<evidence type="ECO:0000256" key="4">
    <source>
        <dbReference type="ARBA" id="ARBA00022448"/>
    </source>
</evidence>
<dbReference type="Pfam" id="PF02096">
    <property type="entry name" value="60KD_IMP"/>
    <property type="match status" value="1"/>
</dbReference>
<dbReference type="CDD" id="cd20070">
    <property type="entry name" value="5TM_YidC_Alb3"/>
    <property type="match status" value="1"/>
</dbReference>
<evidence type="ECO:0000256" key="13">
    <source>
        <dbReference type="HAMAP-Rule" id="MF_01810"/>
    </source>
</evidence>
<organism evidence="16 17">
    <name type="scientific">Patiriisocius hiemis</name>
    <dbReference type="NCBI Taxonomy" id="3075604"/>
    <lineage>
        <taxon>Bacteria</taxon>
        <taxon>Pseudomonadati</taxon>
        <taxon>Bacteroidota</taxon>
        <taxon>Flavobacteriia</taxon>
        <taxon>Flavobacteriales</taxon>
        <taxon>Flavobacteriaceae</taxon>
        <taxon>Patiriisocius</taxon>
    </lineage>
</organism>
<accession>A0ABU2Y8Y1</accession>
<evidence type="ECO:0000256" key="1">
    <source>
        <dbReference type="ARBA" id="ARBA00004429"/>
    </source>
</evidence>
<dbReference type="InterPro" id="IPR047196">
    <property type="entry name" value="YidC_ALB_C"/>
</dbReference>
<dbReference type="EMBL" id="JAVRHZ010000001">
    <property type="protein sequence ID" value="MDT0554634.1"/>
    <property type="molecule type" value="Genomic_DNA"/>
</dbReference>
<evidence type="ECO:0000256" key="12">
    <source>
        <dbReference type="ARBA" id="ARBA00033342"/>
    </source>
</evidence>
<evidence type="ECO:0000256" key="8">
    <source>
        <dbReference type="ARBA" id="ARBA00022989"/>
    </source>
</evidence>
<evidence type="ECO:0000256" key="10">
    <source>
        <dbReference type="ARBA" id="ARBA00023186"/>
    </source>
</evidence>
<dbReference type="PANTHER" id="PTHR12428:SF65">
    <property type="entry name" value="CYTOCHROME C OXIDASE ASSEMBLY PROTEIN COX18, MITOCHONDRIAL"/>
    <property type="match status" value="1"/>
</dbReference>
<evidence type="ECO:0000259" key="15">
    <source>
        <dbReference type="Pfam" id="PF14849"/>
    </source>
</evidence>
<keyword evidence="8 13" id="KW-1133">Transmembrane helix</keyword>
<dbReference type="NCBIfam" id="TIGR03592">
    <property type="entry name" value="yidC_oxa1_cterm"/>
    <property type="match status" value="1"/>
</dbReference>
<evidence type="ECO:0000256" key="9">
    <source>
        <dbReference type="ARBA" id="ARBA00023136"/>
    </source>
</evidence>
<feature type="transmembrane region" description="Helical" evidence="13">
    <location>
        <begin position="357"/>
        <end position="377"/>
    </location>
</feature>
<feature type="domain" description="Membrane insertase YidC N-terminal" evidence="15">
    <location>
        <begin position="107"/>
        <end position="373"/>
    </location>
</feature>
<sequence>MEQKKFDLNSLIGFLLIGGILIWMLYLNKPSEEEIQAEKAKTEAAAKEKEKEVEQGADSKDVTLTEATTELANTNPNDSLALEGLKNRLGSFSYSSTLPSATDATTVLENDVVSLTVSNKGGYISEAKLKNHTTYTGEPVYLIKDGNASFNLQFTSENRLLNSEELYFEPSLTKNGDNNVLTMRLKTSPTAYVEYRYEVSPGEYMLDFSIKSQGLEGVMNTSQPIYLDWNLKGYRHAKSIMYENRYTRLTYEHEDEDFSKLSATGEDDEVEKNVDWMNFRQHFFSSMLLTDTPFKEVSFTSTDLVEDEAIDTVYTKKYGAKMLLEPKGGGLAYDMNMYYGPTDYKLFKKYDRNLDEAMPLGWGIFGMINKYIIIPLFGFLSGFLPAGLAIILLTVLIKLALSPVQYKQYLSQAKMKVLKPELDAIRKKHEGNQMKIQQETMKLQNIAGASPLKGCLPALLQIPVFYALFTFFPTAFDLRQKSFLWAEDLSSYDTIAELPFNIPFYGDHVSLFPILASIAIFIYMMMTMGQSMQAQQQPGMPNMKFLMYLSPLFMLVFFNNYASGLSVYYLTSNLITIGIMLVIKKFVIDEEKIKAKIEVNKKKPKKQNRFQRKMAEMMEQAEQQKAAQKKKK</sequence>
<name>A0ABU2Y8Y1_9FLAO</name>
<comment type="function">
    <text evidence="13">Required for the insertion and/or proper folding and/or complex formation of integral membrane proteins into the membrane. Involved in integration of membrane proteins that insert both dependently and independently of the Sec translocase complex, as well as at least some lipoproteins. Aids folding of multispanning membrane proteins.</text>
</comment>
<keyword evidence="17" id="KW-1185">Reference proteome</keyword>